<dbReference type="KEGG" id="dla:I6G47_28760"/>
<sequence>MPVRLLARLRSALLPLALWAGAAALFYFQNLRLSESRAKLIAANAEHALTRAAYDSAVDALDKIERESRTRAGAAAVVFRDVEKVRVEVREKLVYIESEPPPATCPDAIDYLAKFGADFERGRASK</sequence>
<dbReference type="Proteomes" id="UP000595064">
    <property type="component" value="Chromosome"/>
</dbReference>
<gene>
    <name evidence="1" type="ORF">I6G47_28760</name>
</gene>
<dbReference type="AlphaFoldDB" id="A0A7T2YS80"/>
<protein>
    <submittedName>
        <fullName evidence="1">Uncharacterized protein</fullName>
    </submittedName>
</protein>
<proteinExistence type="predicted"/>
<evidence type="ECO:0000313" key="2">
    <source>
        <dbReference type="Proteomes" id="UP000595064"/>
    </source>
</evidence>
<accession>A0A7T2YS80</accession>
<keyword evidence="2" id="KW-1185">Reference proteome</keyword>
<organism evidence="1 2">
    <name type="scientific">Delftia lacustris</name>
    <dbReference type="NCBI Taxonomy" id="558537"/>
    <lineage>
        <taxon>Bacteria</taxon>
        <taxon>Pseudomonadati</taxon>
        <taxon>Pseudomonadota</taxon>
        <taxon>Betaproteobacteria</taxon>
        <taxon>Burkholderiales</taxon>
        <taxon>Comamonadaceae</taxon>
        <taxon>Delftia</taxon>
    </lineage>
</organism>
<evidence type="ECO:0000313" key="1">
    <source>
        <dbReference type="EMBL" id="QPS80919.1"/>
    </source>
</evidence>
<dbReference type="RefSeq" id="WP_034347639.1">
    <property type="nucleotide sequence ID" value="NZ_CP065748.1"/>
</dbReference>
<dbReference type="EMBL" id="CP065748">
    <property type="protein sequence ID" value="QPS80919.1"/>
    <property type="molecule type" value="Genomic_DNA"/>
</dbReference>
<reference evidence="1 2" key="1">
    <citation type="submission" date="2020-12" db="EMBL/GenBank/DDBJ databases">
        <title>FDA dAtabase for Regulatory Grade micrObial Sequences (FDA-ARGOS): Supporting development and validation of Infectious Disease Dx tests.</title>
        <authorList>
            <person name="Sproer C."/>
            <person name="Gronow S."/>
            <person name="Severitt S."/>
            <person name="Schroder I."/>
            <person name="Tallon L."/>
            <person name="Sadzewicz L."/>
            <person name="Zhao X."/>
            <person name="Boylan J."/>
            <person name="Ott S."/>
            <person name="Bowen H."/>
            <person name="Vavikolanu K."/>
            <person name="Mehta A."/>
            <person name="Aluvathingal J."/>
            <person name="Nadendla S."/>
            <person name="Lowell S."/>
            <person name="Myers T."/>
            <person name="Yan Y."/>
            <person name="Sichtig H."/>
        </authorList>
    </citation>
    <scope>NUCLEOTIDE SEQUENCE [LARGE SCALE GENOMIC DNA]</scope>
    <source>
        <strain evidence="1 2">FDAARGOS_890</strain>
    </source>
</reference>
<name>A0A7T2YS80_9BURK</name>